<dbReference type="Proteomes" id="UP000808215">
    <property type="component" value="Unassembled WGS sequence"/>
</dbReference>
<evidence type="ECO:0000313" key="2">
    <source>
        <dbReference type="EMBL" id="PRH44149.1"/>
    </source>
</evidence>
<gene>
    <name evidence="2" type="ORF">C6T65_01120</name>
    <name evidence="1" type="ORF">I5589_19735</name>
</gene>
<evidence type="ECO:0000313" key="4">
    <source>
        <dbReference type="Proteomes" id="UP000808215"/>
    </source>
</evidence>
<dbReference type="AlphaFoldDB" id="A0A103JST2"/>
<proteinExistence type="predicted"/>
<organism evidence="2 3">
    <name type="scientific">Burkholderia vietnamiensis</name>
    <dbReference type="NCBI Taxonomy" id="60552"/>
    <lineage>
        <taxon>Bacteria</taxon>
        <taxon>Pseudomonadati</taxon>
        <taxon>Pseudomonadota</taxon>
        <taxon>Betaproteobacteria</taxon>
        <taxon>Burkholderiales</taxon>
        <taxon>Burkholderiaceae</taxon>
        <taxon>Burkholderia</taxon>
        <taxon>Burkholderia cepacia complex</taxon>
    </lineage>
</organism>
<keyword evidence="4" id="KW-1185">Reference proteome</keyword>
<sequence length="88" mass="10109">MLKPYREAPSGRLYQLRGCRVSEPIVQPWGGGCRIVEWIDDEGRLARRVVSEDVTEAEVAAAIRRPIEGRRHLMGDDEQLPRDTLPRR</sequence>
<dbReference type="GeneID" id="45681851"/>
<dbReference type="Proteomes" id="UP000237632">
    <property type="component" value="Unassembled WGS sequence"/>
</dbReference>
<name>A0A103JST2_BURVI</name>
<reference evidence="2 3" key="1">
    <citation type="submission" date="2018-03" db="EMBL/GenBank/DDBJ databases">
        <authorList>
            <person name="Nguyen K."/>
            <person name="Fouts D."/>
            <person name="Sutton G."/>
        </authorList>
    </citation>
    <scope>NUCLEOTIDE SEQUENCE [LARGE SCALE GENOMIC DNA]</scope>
    <source>
        <strain evidence="2 3">AU3578</strain>
    </source>
</reference>
<dbReference type="EMBL" id="JADVKH010000046">
    <property type="protein sequence ID" value="MBJ9689305.1"/>
    <property type="molecule type" value="Genomic_DNA"/>
</dbReference>
<dbReference type="Pfam" id="PF11065">
    <property type="entry name" value="DUF2866"/>
    <property type="match status" value="1"/>
</dbReference>
<evidence type="ECO:0000313" key="3">
    <source>
        <dbReference type="Proteomes" id="UP000237632"/>
    </source>
</evidence>
<dbReference type="InterPro" id="IPR021294">
    <property type="entry name" value="DUF2866"/>
</dbReference>
<protein>
    <submittedName>
        <fullName evidence="2">DUF2866 domain-containing protein</fullName>
    </submittedName>
</protein>
<accession>A0A103JST2</accession>
<dbReference type="RefSeq" id="WP_014723233.1">
    <property type="nucleotide sequence ID" value="NZ_CAAAFK010000003.1"/>
</dbReference>
<comment type="caution">
    <text evidence="2">The sequence shown here is derived from an EMBL/GenBank/DDBJ whole genome shotgun (WGS) entry which is preliminary data.</text>
</comment>
<evidence type="ECO:0000313" key="1">
    <source>
        <dbReference type="EMBL" id="MBJ9689305.1"/>
    </source>
</evidence>
<dbReference type="EMBL" id="PVHK01000010">
    <property type="protein sequence ID" value="PRH44149.1"/>
    <property type="molecule type" value="Genomic_DNA"/>
</dbReference>
<reference evidence="1 4" key="2">
    <citation type="submission" date="2020-11" db="EMBL/GenBank/DDBJ databases">
        <title>Enhanced detection system for hospital associated transmission using whole genome sequencing surveillance.</title>
        <authorList>
            <person name="Harrison L.H."/>
            <person name="Van Tyne D."/>
            <person name="Marsh J.W."/>
            <person name="Griffith M.P."/>
            <person name="Snyder D.J."/>
            <person name="Cooper V.S."/>
            <person name="Mustapha M."/>
        </authorList>
    </citation>
    <scope>NUCLEOTIDE SEQUENCE [LARGE SCALE GENOMIC DNA]</scope>
    <source>
        <strain evidence="1 4">BC00020</strain>
    </source>
</reference>